<protein>
    <submittedName>
        <fullName evidence="1">Uncharacterized protein</fullName>
    </submittedName>
</protein>
<name>A0A382JI29_9ZZZZ</name>
<sequence length="101" mass="11924">MIIQKWTAKMMPLQRSVFVETLKQLNVHYRKHGRVEWGRVHYELYGGHVMYMERDFPDIETLDADETHSLEGEIKEVKMRLLDSVVPGTVVVTHYQCEDFG</sequence>
<evidence type="ECO:0000313" key="1">
    <source>
        <dbReference type="EMBL" id="SVC12014.1"/>
    </source>
</evidence>
<dbReference type="EMBL" id="UINC01074628">
    <property type="protein sequence ID" value="SVC12014.1"/>
    <property type="molecule type" value="Genomic_DNA"/>
</dbReference>
<reference evidence="1" key="1">
    <citation type="submission" date="2018-05" db="EMBL/GenBank/DDBJ databases">
        <authorList>
            <person name="Lanie J.A."/>
            <person name="Ng W.-L."/>
            <person name="Kazmierczak K.M."/>
            <person name="Andrzejewski T.M."/>
            <person name="Davidsen T.M."/>
            <person name="Wayne K.J."/>
            <person name="Tettelin H."/>
            <person name="Glass J.I."/>
            <person name="Rusch D."/>
            <person name="Podicherti R."/>
            <person name="Tsui H.-C.T."/>
            <person name="Winkler M.E."/>
        </authorList>
    </citation>
    <scope>NUCLEOTIDE SEQUENCE</scope>
</reference>
<organism evidence="1">
    <name type="scientific">marine metagenome</name>
    <dbReference type="NCBI Taxonomy" id="408172"/>
    <lineage>
        <taxon>unclassified sequences</taxon>
        <taxon>metagenomes</taxon>
        <taxon>ecological metagenomes</taxon>
    </lineage>
</organism>
<accession>A0A382JI29</accession>
<dbReference type="AlphaFoldDB" id="A0A382JI29"/>
<gene>
    <name evidence="1" type="ORF">METZ01_LOCUS264868</name>
</gene>
<proteinExistence type="predicted"/>